<gene>
    <name evidence="1" type="primary">jg5336</name>
    <name evidence="1" type="ORF">PAEG_LOCUS10931</name>
</gene>
<protein>
    <submittedName>
        <fullName evidence="1">Jg5336 protein</fullName>
    </submittedName>
</protein>
<dbReference type="AlphaFoldDB" id="A0A8S4R7T6"/>
<proteinExistence type="predicted"/>
<keyword evidence="2" id="KW-1185">Reference proteome</keyword>
<reference evidence="1" key="1">
    <citation type="submission" date="2022-03" db="EMBL/GenBank/DDBJ databases">
        <authorList>
            <person name="Lindestad O."/>
        </authorList>
    </citation>
    <scope>NUCLEOTIDE SEQUENCE</scope>
</reference>
<comment type="caution">
    <text evidence="1">The sequence shown here is derived from an EMBL/GenBank/DDBJ whole genome shotgun (WGS) entry which is preliminary data.</text>
</comment>
<dbReference type="Proteomes" id="UP000838756">
    <property type="component" value="Unassembled WGS sequence"/>
</dbReference>
<organism evidence="1 2">
    <name type="scientific">Pararge aegeria aegeria</name>
    <dbReference type="NCBI Taxonomy" id="348720"/>
    <lineage>
        <taxon>Eukaryota</taxon>
        <taxon>Metazoa</taxon>
        <taxon>Ecdysozoa</taxon>
        <taxon>Arthropoda</taxon>
        <taxon>Hexapoda</taxon>
        <taxon>Insecta</taxon>
        <taxon>Pterygota</taxon>
        <taxon>Neoptera</taxon>
        <taxon>Endopterygota</taxon>
        <taxon>Lepidoptera</taxon>
        <taxon>Glossata</taxon>
        <taxon>Ditrysia</taxon>
        <taxon>Papilionoidea</taxon>
        <taxon>Nymphalidae</taxon>
        <taxon>Satyrinae</taxon>
        <taxon>Satyrini</taxon>
        <taxon>Parargina</taxon>
        <taxon>Pararge</taxon>
    </lineage>
</organism>
<accession>A0A8S4R7T6</accession>
<sequence>MVRGKPSPINGATLRWACKEHLLQRAALCSSTLGVSVETHVPVITAAPTLFRPKHNIATQSFPDRDLTVTKNSSTTKSSTTTKCKLVLQSVHQPETPINWSLGLTCIYTALLPRFFTPQYMAGHIVGGLVVAESSIAGRTTQHDAFSSLSLVGR</sequence>
<evidence type="ECO:0000313" key="2">
    <source>
        <dbReference type="Proteomes" id="UP000838756"/>
    </source>
</evidence>
<evidence type="ECO:0000313" key="1">
    <source>
        <dbReference type="EMBL" id="CAH2232712.1"/>
    </source>
</evidence>
<name>A0A8S4R7T6_9NEOP</name>
<dbReference type="EMBL" id="CAKXAJ010024914">
    <property type="protein sequence ID" value="CAH2232712.1"/>
    <property type="molecule type" value="Genomic_DNA"/>
</dbReference>